<reference evidence="3" key="2">
    <citation type="submission" date="2017-12" db="EMBL/GenBank/DDBJ databases">
        <title>Genome sequence of the Bar-tailed Godwit (Limosa lapponica baueri).</title>
        <authorList>
            <person name="Lima N.C.B."/>
            <person name="Parody-Merino A.M."/>
            <person name="Battley P.F."/>
            <person name="Fidler A.E."/>
            <person name="Prosdocimi F."/>
        </authorList>
    </citation>
    <scope>NUCLEOTIDE SEQUENCE [LARGE SCALE GENOMIC DNA]</scope>
</reference>
<evidence type="ECO:0000313" key="3">
    <source>
        <dbReference type="Proteomes" id="UP000233556"/>
    </source>
</evidence>
<evidence type="ECO:0008006" key="4">
    <source>
        <dbReference type="Google" id="ProtNLM"/>
    </source>
</evidence>
<dbReference type="GO" id="GO:0000120">
    <property type="term" value="C:RNA polymerase I transcription regulator complex"/>
    <property type="evidence" value="ECO:0007669"/>
    <property type="project" value="InterPro"/>
</dbReference>
<sequence length="663" mass="76345">MEKGSRVDARDQTTPTSTHKVMPRDPKRAAAEVSSHEYKLNFKKSKEECLSYIQDAMLRKQWKRAAEFLTFYIESLEKDFSTEYMGPSEMIWRIGTEILCHHSHNSMKEFSSFIEQMKTLGVKRYLKVCLEHAFHLLCNGQIDEAYQNLSLAESWRFGEQTAIQGKEMKLIQAYRGLLDYYSWCKQKNILLEHGQDGLEDLSVEQEMHRCFRKAAMNLKEIIKIPGVWDLFVKCYVDLLEFYGDHNEAREVLNEYAYNSKFPANPNAHVYLYQFLKRHGESKKSLLSALKILHDIVPSHELMIDFNIMLQKSKKRKKRRLGLEVIFAVLDYAGWKENVKAWSCLARQVKQIVISEKYLDWIKEEWNPRKDWWPAFHFSRYLAKRNWQENESLSYEKALVAGILLGKDDILPIFAYGRNVGKSVTGGYVYRGCESPNLNGLYIFGDFMNGRLMALQEEEKANKWKKQDICIGSTKACAFPGMISSYSKFIISFAEDEAGELYFMSTSYPSAYAPHGSLYKFIDPARRAPPGKCKYKPVPVKTKSKRIPFVPRAMNVPQESKQDVFTNLLLKVSDLLFFLMRIENCRPEGGSLQLMFKAASSKSSRNGEFPSSTLTRVPQDSRLACAYPKDDVSFGPVAGFFAEASGGPSQKHAFGPSWTNRTRS</sequence>
<feature type="region of interest" description="Disordered" evidence="1">
    <location>
        <begin position="1"/>
        <end position="27"/>
    </location>
</feature>
<gene>
    <name evidence="2" type="ORF">llap_14407</name>
</gene>
<evidence type="ECO:0000256" key="1">
    <source>
        <dbReference type="SAM" id="MobiDB-lite"/>
    </source>
</evidence>
<feature type="region of interest" description="Disordered" evidence="1">
    <location>
        <begin position="643"/>
        <end position="663"/>
    </location>
</feature>
<dbReference type="PANTHER" id="PTHR32122:SF1">
    <property type="entry name" value="TATA BOX-BINDING PROTEIN-ASSOCIATED FACTOR RNA POLYMERASE I SUBUNIT A"/>
    <property type="match status" value="1"/>
</dbReference>
<dbReference type="AlphaFoldDB" id="A0A2I0TNA8"/>
<dbReference type="Pfam" id="PF14929">
    <property type="entry name" value="TAF1_subA"/>
    <property type="match status" value="1"/>
</dbReference>
<name>A0A2I0TNA8_LIMLA</name>
<dbReference type="Gene3D" id="2.120.10.30">
    <property type="entry name" value="TolB, C-terminal domain"/>
    <property type="match status" value="1"/>
</dbReference>
<accession>A0A2I0TNA8</accession>
<protein>
    <recommendedName>
        <fullName evidence="4">Tata box-binding protein-associated factor rna polymerase i subunit a</fullName>
    </recommendedName>
</protein>
<dbReference type="EMBL" id="KZ508372">
    <property type="protein sequence ID" value="PKU35288.1"/>
    <property type="molecule type" value="Genomic_DNA"/>
</dbReference>
<dbReference type="OrthoDB" id="6272197at2759"/>
<evidence type="ECO:0000313" key="2">
    <source>
        <dbReference type="EMBL" id="PKU35288.1"/>
    </source>
</evidence>
<dbReference type="InterPro" id="IPR052669">
    <property type="entry name" value="SL1/TIF-IB_Component"/>
</dbReference>
<organism evidence="2 3">
    <name type="scientific">Limosa lapponica baueri</name>
    <dbReference type="NCBI Taxonomy" id="1758121"/>
    <lineage>
        <taxon>Eukaryota</taxon>
        <taxon>Metazoa</taxon>
        <taxon>Chordata</taxon>
        <taxon>Craniata</taxon>
        <taxon>Vertebrata</taxon>
        <taxon>Euteleostomi</taxon>
        <taxon>Archelosauria</taxon>
        <taxon>Archosauria</taxon>
        <taxon>Dinosauria</taxon>
        <taxon>Saurischia</taxon>
        <taxon>Theropoda</taxon>
        <taxon>Coelurosauria</taxon>
        <taxon>Aves</taxon>
        <taxon>Neognathae</taxon>
        <taxon>Neoaves</taxon>
        <taxon>Charadriiformes</taxon>
        <taxon>Scolopacidae</taxon>
        <taxon>Limosa</taxon>
    </lineage>
</organism>
<dbReference type="InterPro" id="IPR039495">
    <property type="entry name" value="TAF1A"/>
</dbReference>
<feature type="compositionally biased region" description="Basic and acidic residues" evidence="1">
    <location>
        <begin position="1"/>
        <end position="11"/>
    </location>
</feature>
<proteinExistence type="predicted"/>
<dbReference type="Proteomes" id="UP000233556">
    <property type="component" value="Unassembled WGS sequence"/>
</dbReference>
<dbReference type="GO" id="GO:0006360">
    <property type="term" value="P:transcription by RNA polymerase I"/>
    <property type="evidence" value="ECO:0007669"/>
    <property type="project" value="InterPro"/>
</dbReference>
<reference evidence="3" key="1">
    <citation type="submission" date="2017-11" db="EMBL/GenBank/DDBJ databases">
        <authorList>
            <person name="Lima N.C."/>
            <person name="Parody-Merino A.M."/>
            <person name="Battley P.F."/>
            <person name="Fidler A.E."/>
            <person name="Prosdocimi F."/>
        </authorList>
    </citation>
    <scope>NUCLEOTIDE SEQUENCE [LARGE SCALE GENOMIC DNA]</scope>
</reference>
<dbReference type="InterPro" id="IPR011042">
    <property type="entry name" value="6-blade_b-propeller_TolB-like"/>
</dbReference>
<dbReference type="PANTHER" id="PTHR32122">
    <property type="entry name" value="TATA BOX-BINDING PROTEIN ASSOCIATED FACTOR RNA POLYMERASE I SUBUNIT A"/>
    <property type="match status" value="1"/>
</dbReference>
<keyword evidence="3" id="KW-1185">Reference proteome</keyword>